<dbReference type="EMBL" id="QPFP01000041">
    <property type="protein sequence ID" value="TEB27319.1"/>
    <property type="molecule type" value="Genomic_DNA"/>
</dbReference>
<dbReference type="AlphaFoldDB" id="A0A4Y7T1B4"/>
<keyword evidence="2" id="KW-1185">Reference proteome</keyword>
<accession>A0A4Y7T1B4</accession>
<comment type="caution">
    <text evidence="1">The sequence shown here is derived from an EMBL/GenBank/DDBJ whole genome shotgun (WGS) entry which is preliminary data.</text>
</comment>
<protein>
    <submittedName>
        <fullName evidence="1">Uncharacterized protein</fullName>
    </submittedName>
</protein>
<sequence length="278" mass="30173">MDNIDQEMGQPEMVSPLLPDVLSHASQPFPVQPLELSLDLSSAVPSGCFFQRVHPISEAGRAGHTDSVCIPGHRPWIFQARREASSSSTAFDMVIVQYCGGQIVVPRQKACGDAFSYKEFQRLILEECSLNGEGSDTSSIRLRMFTTELALARGEEVEISEAAWPGVFGAVKKVVVKERPGTPRQAPSKTVGQIWAWGETLKAKLTTDWQRHAIELPNLFTKFCLPVLGALQGLGAMASVIVATREIWESQGGAMVITIEGLLLLSVVVIASRLSGVV</sequence>
<evidence type="ECO:0000313" key="2">
    <source>
        <dbReference type="Proteomes" id="UP000298030"/>
    </source>
</evidence>
<organism evidence="1 2">
    <name type="scientific">Coprinellus micaceus</name>
    <name type="common">Glistening ink-cap mushroom</name>
    <name type="synonym">Coprinus micaceus</name>
    <dbReference type="NCBI Taxonomy" id="71717"/>
    <lineage>
        <taxon>Eukaryota</taxon>
        <taxon>Fungi</taxon>
        <taxon>Dikarya</taxon>
        <taxon>Basidiomycota</taxon>
        <taxon>Agaricomycotina</taxon>
        <taxon>Agaricomycetes</taxon>
        <taxon>Agaricomycetidae</taxon>
        <taxon>Agaricales</taxon>
        <taxon>Agaricineae</taxon>
        <taxon>Psathyrellaceae</taxon>
        <taxon>Coprinellus</taxon>
    </lineage>
</organism>
<reference evidence="1 2" key="1">
    <citation type="journal article" date="2019" name="Nat. Ecol. Evol.">
        <title>Megaphylogeny resolves global patterns of mushroom evolution.</title>
        <authorList>
            <person name="Varga T."/>
            <person name="Krizsan K."/>
            <person name="Foldi C."/>
            <person name="Dima B."/>
            <person name="Sanchez-Garcia M."/>
            <person name="Sanchez-Ramirez S."/>
            <person name="Szollosi G.J."/>
            <person name="Szarkandi J.G."/>
            <person name="Papp V."/>
            <person name="Albert L."/>
            <person name="Andreopoulos W."/>
            <person name="Angelini C."/>
            <person name="Antonin V."/>
            <person name="Barry K.W."/>
            <person name="Bougher N.L."/>
            <person name="Buchanan P."/>
            <person name="Buyck B."/>
            <person name="Bense V."/>
            <person name="Catcheside P."/>
            <person name="Chovatia M."/>
            <person name="Cooper J."/>
            <person name="Damon W."/>
            <person name="Desjardin D."/>
            <person name="Finy P."/>
            <person name="Geml J."/>
            <person name="Haridas S."/>
            <person name="Hughes K."/>
            <person name="Justo A."/>
            <person name="Karasinski D."/>
            <person name="Kautmanova I."/>
            <person name="Kiss B."/>
            <person name="Kocsube S."/>
            <person name="Kotiranta H."/>
            <person name="LaButti K.M."/>
            <person name="Lechner B.E."/>
            <person name="Liimatainen K."/>
            <person name="Lipzen A."/>
            <person name="Lukacs Z."/>
            <person name="Mihaltcheva S."/>
            <person name="Morgado L.N."/>
            <person name="Niskanen T."/>
            <person name="Noordeloos M.E."/>
            <person name="Ohm R.A."/>
            <person name="Ortiz-Santana B."/>
            <person name="Ovrebo C."/>
            <person name="Racz N."/>
            <person name="Riley R."/>
            <person name="Savchenko A."/>
            <person name="Shiryaev A."/>
            <person name="Soop K."/>
            <person name="Spirin V."/>
            <person name="Szebenyi C."/>
            <person name="Tomsovsky M."/>
            <person name="Tulloss R.E."/>
            <person name="Uehling J."/>
            <person name="Grigoriev I.V."/>
            <person name="Vagvolgyi C."/>
            <person name="Papp T."/>
            <person name="Martin F.M."/>
            <person name="Miettinen O."/>
            <person name="Hibbett D.S."/>
            <person name="Nagy L.G."/>
        </authorList>
    </citation>
    <scope>NUCLEOTIDE SEQUENCE [LARGE SCALE GENOMIC DNA]</scope>
    <source>
        <strain evidence="1 2">FP101781</strain>
    </source>
</reference>
<evidence type="ECO:0000313" key="1">
    <source>
        <dbReference type="EMBL" id="TEB27319.1"/>
    </source>
</evidence>
<gene>
    <name evidence="1" type="ORF">FA13DRAFT_948168</name>
</gene>
<proteinExistence type="predicted"/>
<name>A0A4Y7T1B4_COPMI</name>
<dbReference type="Proteomes" id="UP000298030">
    <property type="component" value="Unassembled WGS sequence"/>
</dbReference>